<feature type="domain" description="SHSP" evidence="4">
    <location>
        <begin position="36"/>
        <end position="144"/>
    </location>
</feature>
<dbReference type="CDD" id="cd06464">
    <property type="entry name" value="ACD_sHsps-like"/>
    <property type="match status" value="1"/>
</dbReference>
<accession>A0A7L9FIW5</accession>
<dbReference type="InParanoid" id="A0A7L9FIW5"/>
<evidence type="ECO:0000313" key="6">
    <source>
        <dbReference type="Proteomes" id="UP000594121"/>
    </source>
</evidence>
<dbReference type="Proteomes" id="UP000594121">
    <property type="component" value="Chromosome"/>
</dbReference>
<protein>
    <submittedName>
        <fullName evidence="5">Hsp20/alpha crystallin family protein</fullName>
    </submittedName>
</protein>
<reference evidence="5 6" key="1">
    <citation type="submission" date="2020-10" db="EMBL/GenBank/DDBJ databases">
        <title>Thermofilum lucidum 3507LT sp. nov. a novel member of Thermofilaceae family isolated from Chile hot spring, and proposal of description order Thermofilales.</title>
        <authorList>
            <person name="Zayulina K.S."/>
            <person name="Elcheninov A.G."/>
            <person name="Toshchakov S.V."/>
            <person name="Kublanov I.V."/>
        </authorList>
    </citation>
    <scope>NUCLEOTIDE SEQUENCE [LARGE SCALE GENOMIC DNA]</scope>
    <source>
        <strain evidence="5 6">3507LT</strain>
    </source>
</reference>
<evidence type="ECO:0000313" key="5">
    <source>
        <dbReference type="EMBL" id="QOJ79581.1"/>
    </source>
</evidence>
<dbReference type="AlphaFoldDB" id="A0A7L9FIW5"/>
<dbReference type="InterPro" id="IPR008978">
    <property type="entry name" value="HSP20-like_chaperone"/>
</dbReference>
<dbReference type="Pfam" id="PF00011">
    <property type="entry name" value="HSP20"/>
    <property type="match status" value="1"/>
</dbReference>
<evidence type="ECO:0000256" key="1">
    <source>
        <dbReference type="PROSITE-ProRule" id="PRU00285"/>
    </source>
</evidence>
<gene>
    <name evidence="5" type="ORF">IG193_03745</name>
</gene>
<dbReference type="GeneID" id="59148979"/>
<dbReference type="EMBL" id="CP062310">
    <property type="protein sequence ID" value="QOJ79581.1"/>
    <property type="molecule type" value="Genomic_DNA"/>
</dbReference>
<keyword evidence="3" id="KW-0175">Coiled coil</keyword>
<dbReference type="SUPFAM" id="SSF49764">
    <property type="entry name" value="HSP20-like chaperones"/>
    <property type="match status" value="1"/>
</dbReference>
<sequence length="144" mass="16972">MEAWLKRQIEEMMREFQKIREEVERFEEEFFQSFTAREERTVVPLYEVRRSSDKIRVCADLAGVRDKENIDVRVEGRTLKIEAAFSRPFSLEGFVFLRGGVSKYRLEIPLPENIDVGGIKATFRKGVLEVEIPLKVEKFRVKVE</sequence>
<dbReference type="RefSeq" id="WP_192819553.1">
    <property type="nucleotide sequence ID" value="NZ_CP062310.1"/>
</dbReference>
<keyword evidence="6" id="KW-1185">Reference proteome</keyword>
<evidence type="ECO:0000256" key="2">
    <source>
        <dbReference type="RuleBase" id="RU003616"/>
    </source>
</evidence>
<proteinExistence type="inferred from homology"/>
<dbReference type="KEGG" id="thel:IG193_03745"/>
<dbReference type="PROSITE" id="PS01031">
    <property type="entry name" value="SHSP"/>
    <property type="match status" value="1"/>
</dbReference>
<feature type="coiled-coil region" evidence="3">
    <location>
        <begin position="2"/>
        <end position="29"/>
    </location>
</feature>
<dbReference type="Gene3D" id="2.60.40.790">
    <property type="match status" value="1"/>
</dbReference>
<evidence type="ECO:0000259" key="4">
    <source>
        <dbReference type="PROSITE" id="PS01031"/>
    </source>
</evidence>
<name>A0A7L9FIW5_9CREN</name>
<evidence type="ECO:0000256" key="3">
    <source>
        <dbReference type="SAM" id="Coils"/>
    </source>
</evidence>
<comment type="similarity">
    <text evidence="1 2">Belongs to the small heat shock protein (HSP20) family.</text>
</comment>
<organism evidence="5 6">
    <name type="scientific">Infirmifilum lucidum</name>
    <dbReference type="NCBI Taxonomy" id="2776706"/>
    <lineage>
        <taxon>Archaea</taxon>
        <taxon>Thermoproteota</taxon>
        <taxon>Thermoprotei</taxon>
        <taxon>Thermofilales</taxon>
        <taxon>Thermofilaceae</taxon>
        <taxon>Infirmifilum</taxon>
    </lineage>
</organism>
<dbReference type="InterPro" id="IPR002068">
    <property type="entry name" value="A-crystallin/Hsp20_dom"/>
</dbReference>